<reference evidence="1 2" key="1">
    <citation type="submission" date="2024-04" db="EMBL/GenBank/DDBJ databases">
        <authorList>
            <person name="Fracassetti M."/>
        </authorList>
    </citation>
    <scope>NUCLEOTIDE SEQUENCE [LARGE SCALE GENOMIC DNA]</scope>
</reference>
<dbReference type="EMBL" id="OZ034819">
    <property type="protein sequence ID" value="CAL1396968.1"/>
    <property type="molecule type" value="Genomic_DNA"/>
</dbReference>
<dbReference type="Proteomes" id="UP001497516">
    <property type="component" value="Chromosome 6"/>
</dbReference>
<keyword evidence="2" id="KW-1185">Reference proteome</keyword>
<dbReference type="AlphaFoldDB" id="A0AAV2FH14"/>
<name>A0AAV2FH14_9ROSI</name>
<evidence type="ECO:0000313" key="1">
    <source>
        <dbReference type="EMBL" id="CAL1396968.1"/>
    </source>
</evidence>
<organism evidence="1 2">
    <name type="scientific">Linum trigynum</name>
    <dbReference type="NCBI Taxonomy" id="586398"/>
    <lineage>
        <taxon>Eukaryota</taxon>
        <taxon>Viridiplantae</taxon>
        <taxon>Streptophyta</taxon>
        <taxon>Embryophyta</taxon>
        <taxon>Tracheophyta</taxon>
        <taxon>Spermatophyta</taxon>
        <taxon>Magnoliopsida</taxon>
        <taxon>eudicotyledons</taxon>
        <taxon>Gunneridae</taxon>
        <taxon>Pentapetalae</taxon>
        <taxon>rosids</taxon>
        <taxon>fabids</taxon>
        <taxon>Malpighiales</taxon>
        <taxon>Linaceae</taxon>
        <taxon>Linum</taxon>
    </lineage>
</organism>
<protein>
    <submittedName>
        <fullName evidence="1">Uncharacterized protein</fullName>
    </submittedName>
</protein>
<evidence type="ECO:0000313" key="2">
    <source>
        <dbReference type="Proteomes" id="UP001497516"/>
    </source>
</evidence>
<gene>
    <name evidence="1" type="ORF">LTRI10_LOCUS37300</name>
</gene>
<accession>A0AAV2FH14</accession>
<proteinExistence type="predicted"/>
<sequence>MGTQLDHDAQRQGIDEDSIFKVKNVINHVKSGRSISTILFALAKPARFYSWVSSPKGLVLIGLGGH</sequence>